<name>A0A8X6PPG5_NEPPI</name>
<gene>
    <name evidence="1" type="ORF">NPIL_525751</name>
</gene>
<sequence length="92" mass="10504">MRRGSSLYFISVRLAKAAWKRGQFRYCYTTSYCQFPAACRCTPFLAKLFHAKTSITYTYTAFKPLLCTLLPIAALHTIAALKIKEIDKDIIT</sequence>
<organism evidence="1 2">
    <name type="scientific">Nephila pilipes</name>
    <name type="common">Giant wood spider</name>
    <name type="synonym">Nephila maculata</name>
    <dbReference type="NCBI Taxonomy" id="299642"/>
    <lineage>
        <taxon>Eukaryota</taxon>
        <taxon>Metazoa</taxon>
        <taxon>Ecdysozoa</taxon>
        <taxon>Arthropoda</taxon>
        <taxon>Chelicerata</taxon>
        <taxon>Arachnida</taxon>
        <taxon>Araneae</taxon>
        <taxon>Araneomorphae</taxon>
        <taxon>Entelegynae</taxon>
        <taxon>Araneoidea</taxon>
        <taxon>Nephilidae</taxon>
        <taxon>Nephila</taxon>
    </lineage>
</organism>
<accession>A0A8X6PPG5</accession>
<dbReference type="EMBL" id="BMAW01118209">
    <property type="protein sequence ID" value="GFT78579.1"/>
    <property type="molecule type" value="Genomic_DNA"/>
</dbReference>
<evidence type="ECO:0000313" key="1">
    <source>
        <dbReference type="EMBL" id="GFT78579.1"/>
    </source>
</evidence>
<comment type="caution">
    <text evidence="1">The sequence shown here is derived from an EMBL/GenBank/DDBJ whole genome shotgun (WGS) entry which is preliminary data.</text>
</comment>
<proteinExistence type="predicted"/>
<protein>
    <submittedName>
        <fullName evidence="1">Uncharacterized protein</fullName>
    </submittedName>
</protein>
<dbReference type="AlphaFoldDB" id="A0A8X6PPG5"/>
<evidence type="ECO:0000313" key="2">
    <source>
        <dbReference type="Proteomes" id="UP000887013"/>
    </source>
</evidence>
<dbReference type="Proteomes" id="UP000887013">
    <property type="component" value="Unassembled WGS sequence"/>
</dbReference>
<keyword evidence="2" id="KW-1185">Reference proteome</keyword>
<reference evidence="1" key="1">
    <citation type="submission" date="2020-08" db="EMBL/GenBank/DDBJ databases">
        <title>Multicomponent nature underlies the extraordinary mechanical properties of spider dragline silk.</title>
        <authorList>
            <person name="Kono N."/>
            <person name="Nakamura H."/>
            <person name="Mori M."/>
            <person name="Yoshida Y."/>
            <person name="Ohtoshi R."/>
            <person name="Malay A.D."/>
            <person name="Moran D.A.P."/>
            <person name="Tomita M."/>
            <person name="Numata K."/>
            <person name="Arakawa K."/>
        </authorList>
    </citation>
    <scope>NUCLEOTIDE SEQUENCE</scope>
</reference>